<evidence type="ECO:0000313" key="2">
    <source>
        <dbReference type="Proteomes" id="UP000821845"/>
    </source>
</evidence>
<gene>
    <name evidence="1" type="ORF">HPB50_019149</name>
</gene>
<sequence length="215" mass="22888">MHTLRGGSRHLSCRVRTFASVASCTTRRGESSGVPAESEPNVPTAERLPQPRGPAPGEQVSEKGGRRGESGLAEAASSPAAEVVPANEAAVTAHPDKPEQMELAGPVIEKAAKRRRERGGKQMRRKRAQAEAMKAASDSDSDSDSSETSEPDHKRTAVTESGGDSDSTVVGGSTEGERQPPDRCAVSPMNASARRYPTPRTRPRTRILSSKRVPR</sequence>
<name>A0ACB7RXF2_HYAAI</name>
<dbReference type="EMBL" id="CM023487">
    <property type="protein sequence ID" value="KAH6926504.1"/>
    <property type="molecule type" value="Genomic_DNA"/>
</dbReference>
<evidence type="ECO:0000313" key="1">
    <source>
        <dbReference type="EMBL" id="KAH6926504.1"/>
    </source>
</evidence>
<accession>A0ACB7RXF2</accession>
<reference evidence="1" key="1">
    <citation type="submission" date="2020-05" db="EMBL/GenBank/DDBJ databases">
        <title>Large-scale comparative analyses of tick genomes elucidate their genetic diversity and vector capacities.</title>
        <authorList>
            <person name="Jia N."/>
            <person name="Wang J."/>
            <person name="Shi W."/>
            <person name="Du L."/>
            <person name="Sun Y."/>
            <person name="Zhan W."/>
            <person name="Jiang J."/>
            <person name="Wang Q."/>
            <person name="Zhang B."/>
            <person name="Ji P."/>
            <person name="Sakyi L.B."/>
            <person name="Cui X."/>
            <person name="Yuan T."/>
            <person name="Jiang B."/>
            <person name="Yang W."/>
            <person name="Lam T.T.-Y."/>
            <person name="Chang Q."/>
            <person name="Ding S."/>
            <person name="Wang X."/>
            <person name="Zhu J."/>
            <person name="Ruan X."/>
            <person name="Zhao L."/>
            <person name="Wei J."/>
            <person name="Que T."/>
            <person name="Du C."/>
            <person name="Cheng J."/>
            <person name="Dai P."/>
            <person name="Han X."/>
            <person name="Huang E."/>
            <person name="Gao Y."/>
            <person name="Liu J."/>
            <person name="Shao H."/>
            <person name="Ye R."/>
            <person name="Li L."/>
            <person name="Wei W."/>
            <person name="Wang X."/>
            <person name="Wang C."/>
            <person name="Yang T."/>
            <person name="Huo Q."/>
            <person name="Li W."/>
            <person name="Guo W."/>
            <person name="Chen H."/>
            <person name="Zhou L."/>
            <person name="Ni X."/>
            <person name="Tian J."/>
            <person name="Zhou Y."/>
            <person name="Sheng Y."/>
            <person name="Liu T."/>
            <person name="Pan Y."/>
            <person name="Xia L."/>
            <person name="Li J."/>
            <person name="Zhao F."/>
            <person name="Cao W."/>
        </authorList>
    </citation>
    <scope>NUCLEOTIDE SEQUENCE</scope>
    <source>
        <strain evidence="1">Hyas-2018</strain>
    </source>
</reference>
<dbReference type="Proteomes" id="UP000821845">
    <property type="component" value="Chromosome 7"/>
</dbReference>
<protein>
    <submittedName>
        <fullName evidence="1">Uncharacterized protein</fullName>
    </submittedName>
</protein>
<organism evidence="1 2">
    <name type="scientific">Hyalomma asiaticum</name>
    <name type="common">Tick</name>
    <dbReference type="NCBI Taxonomy" id="266040"/>
    <lineage>
        <taxon>Eukaryota</taxon>
        <taxon>Metazoa</taxon>
        <taxon>Ecdysozoa</taxon>
        <taxon>Arthropoda</taxon>
        <taxon>Chelicerata</taxon>
        <taxon>Arachnida</taxon>
        <taxon>Acari</taxon>
        <taxon>Parasitiformes</taxon>
        <taxon>Ixodida</taxon>
        <taxon>Ixodoidea</taxon>
        <taxon>Ixodidae</taxon>
        <taxon>Hyalomminae</taxon>
        <taxon>Hyalomma</taxon>
    </lineage>
</organism>
<comment type="caution">
    <text evidence="1">The sequence shown here is derived from an EMBL/GenBank/DDBJ whole genome shotgun (WGS) entry which is preliminary data.</text>
</comment>
<proteinExistence type="predicted"/>
<keyword evidence="2" id="KW-1185">Reference proteome</keyword>